<dbReference type="Gene3D" id="3.80.10.10">
    <property type="entry name" value="Ribonuclease Inhibitor"/>
    <property type="match status" value="2"/>
</dbReference>
<feature type="coiled-coil region" evidence="7">
    <location>
        <begin position="36"/>
        <end position="97"/>
    </location>
</feature>
<evidence type="ECO:0000313" key="13">
    <source>
        <dbReference type="Proteomes" id="UP000585474"/>
    </source>
</evidence>
<keyword evidence="2" id="KW-0433">Leucine-rich repeat</keyword>
<dbReference type="EMBL" id="BJWL01000029">
    <property type="protein sequence ID" value="GFZ21519.1"/>
    <property type="molecule type" value="Genomic_DNA"/>
</dbReference>
<dbReference type="Pfam" id="PF23247">
    <property type="entry name" value="LRR_RPS2"/>
    <property type="match status" value="1"/>
</dbReference>
<dbReference type="GO" id="GO:0043531">
    <property type="term" value="F:ADP binding"/>
    <property type="evidence" value="ECO:0007669"/>
    <property type="project" value="InterPro"/>
</dbReference>
<protein>
    <recommendedName>
        <fullName evidence="14">NB-ARC domain-containing disease resistance protein</fullName>
    </recommendedName>
</protein>
<feature type="domain" description="Disease resistance protein winged helix" evidence="11">
    <location>
        <begin position="416"/>
        <end position="486"/>
    </location>
</feature>
<dbReference type="InterPro" id="IPR050905">
    <property type="entry name" value="Plant_NBS-LRR"/>
</dbReference>
<feature type="domain" description="NB-ARC" evidence="9">
    <location>
        <begin position="168"/>
        <end position="329"/>
    </location>
</feature>
<dbReference type="Gene3D" id="3.40.50.300">
    <property type="entry name" value="P-loop containing nucleotide triphosphate hydrolases"/>
    <property type="match status" value="1"/>
</dbReference>
<dbReference type="InterPro" id="IPR032675">
    <property type="entry name" value="LRR_dom_sf"/>
</dbReference>
<dbReference type="InterPro" id="IPR058922">
    <property type="entry name" value="WHD_DRP"/>
</dbReference>
<sequence length="1009" mass="115259">MLIFHVTFAVVAAAAQPVCKFGRCLWVPISKHINYAKNLSKNLKNLDKKASELGKRRDDINVQIEREKPHKTPTKECEEWIKNVEEMEKNITIIKSEFEDEKKCLRGLCLDIFARMKLGTRVVNMICEVEELLKKSKFENGSLTDSPPPNVEKKPILASKFTASAFDTMEKVLEKIRDKTTPKIGIWGMGGVGKTTVMQLLNNSSEIASMFDFVIWVTVSKSWTIRKVQEEVGQRLSMEIKNESNDRVACKLLEKLEGKKYLLLLDDVWQEVDLNVVGFPNAHQETGCKVVLTTRKRDVCQKMEIDYMIKVEGLLEKEAWEMFNLKVGNVAESPTIRQYAEEIVRKCGGLPLALKVVGGALRNKNKENVWKQFLKDLKSPGEALTEDINEEVFKPLKVSYDCLTDIKKNCLLFCGLYPEDKKIEYSTLIGYWRAEGLLSSKLTLADARVKGDVILEALIDASLLEKCDGDDVNDYVKIHDVVRDLVLAMTSLKGEECLHLVRAGTSTEKMPEDEEWEKATRMSFMDNLHLSNLPKSPNCPMLLTLLLRGCYSLKVIPESFFDNMPKLHVLDLSSTCINFLPVSISKLVTLRELLLNDCLYLNVLPVELSELKSLEVLEVTMAKLDRPPIWIFELTTLKRLKIEDMRSYDNFVDSGQILIPRLISKISQMEEFCVPNFLYDFGVSDKSEDIVASELSSFCSLSSLDIKFLSASNLQYFLQNSRSWREEKLTKFWFGIGPINVNRLRWYKKCLSYKGGRGEDHSILPWAIEDVLIRSNAFELVGHGELTTLSDLGTRNTYELKFCHVNSCNMLGNVVNRNGLEMNVFGKLEILTLSNLRNLKCILQMEGPPPPLSRVANSFTNLTELRVYECPMIKHVFSNGFMIQLLSNLVVLVIDNCSGLEGMLSEDENVEYEPLPKLKGVHLMNLPEFVSFFKGIAMCWKSLEYMHIRNCPNLRKLPLDVNSATNLKKIRVSSRNFWDSLEWDNNATKLRFQPLVIDDFREQPLFPTH</sequence>
<accession>A0A7J0HEM8</accession>
<dbReference type="FunFam" id="3.40.50.300:FF:001091">
    <property type="entry name" value="Probable disease resistance protein At1g61300"/>
    <property type="match status" value="1"/>
</dbReference>
<comment type="caution">
    <text evidence="12">The sequence shown here is derived from an EMBL/GenBank/DDBJ whole genome shotgun (WGS) entry which is preliminary data.</text>
</comment>
<evidence type="ECO:0000259" key="10">
    <source>
        <dbReference type="Pfam" id="PF23247"/>
    </source>
</evidence>
<dbReference type="Proteomes" id="UP000585474">
    <property type="component" value="Unassembled WGS sequence"/>
</dbReference>
<keyword evidence="5" id="KW-0611">Plant defense</keyword>
<dbReference type="AlphaFoldDB" id="A0A7J0HEM8"/>
<dbReference type="PRINTS" id="PR00364">
    <property type="entry name" value="DISEASERSIST"/>
</dbReference>
<keyword evidence="13" id="KW-1185">Reference proteome</keyword>
<evidence type="ECO:0000256" key="6">
    <source>
        <dbReference type="ARBA" id="ARBA00022840"/>
    </source>
</evidence>
<dbReference type="InterPro" id="IPR042197">
    <property type="entry name" value="Apaf_helical"/>
</dbReference>
<evidence type="ECO:0000256" key="8">
    <source>
        <dbReference type="SAM" id="SignalP"/>
    </source>
</evidence>
<evidence type="ECO:0000259" key="11">
    <source>
        <dbReference type="Pfam" id="PF23559"/>
    </source>
</evidence>
<evidence type="ECO:0000256" key="3">
    <source>
        <dbReference type="ARBA" id="ARBA00022737"/>
    </source>
</evidence>
<dbReference type="GO" id="GO:0051607">
    <property type="term" value="P:defense response to virus"/>
    <property type="evidence" value="ECO:0007669"/>
    <property type="project" value="UniProtKB-ARBA"/>
</dbReference>
<keyword evidence="3" id="KW-0677">Repeat</keyword>
<keyword evidence="8" id="KW-0732">Signal</keyword>
<dbReference type="PANTHER" id="PTHR33463:SF209">
    <property type="entry name" value="DISEASE RESISTANCE PROTEIN RPS2-LIKE"/>
    <property type="match status" value="1"/>
</dbReference>
<dbReference type="Gene3D" id="1.10.8.430">
    <property type="entry name" value="Helical domain of apoptotic protease-activating factors"/>
    <property type="match status" value="1"/>
</dbReference>
<name>A0A7J0HEM8_9ERIC</name>
<evidence type="ECO:0000256" key="2">
    <source>
        <dbReference type="ARBA" id="ARBA00022614"/>
    </source>
</evidence>
<dbReference type="PANTHER" id="PTHR33463">
    <property type="entry name" value="NB-ARC DOMAIN-CONTAINING PROTEIN-RELATED"/>
    <property type="match status" value="1"/>
</dbReference>
<dbReference type="Pfam" id="PF00931">
    <property type="entry name" value="NB-ARC"/>
    <property type="match status" value="1"/>
</dbReference>
<reference evidence="12 13" key="1">
    <citation type="submission" date="2019-07" db="EMBL/GenBank/DDBJ databases">
        <title>De Novo Assembly of kiwifruit Actinidia rufa.</title>
        <authorList>
            <person name="Sugita-Konishi S."/>
            <person name="Sato K."/>
            <person name="Mori E."/>
            <person name="Abe Y."/>
            <person name="Kisaki G."/>
            <person name="Hamano K."/>
            <person name="Suezawa K."/>
            <person name="Otani M."/>
            <person name="Fukuda T."/>
            <person name="Manabe T."/>
            <person name="Gomi K."/>
            <person name="Tabuchi M."/>
            <person name="Akimitsu K."/>
            <person name="Kataoka I."/>
        </authorList>
    </citation>
    <scope>NUCLEOTIDE SEQUENCE [LARGE SCALE GENOMIC DNA]</scope>
    <source>
        <strain evidence="13">cv. Fuchu</strain>
    </source>
</reference>
<evidence type="ECO:0000259" key="9">
    <source>
        <dbReference type="Pfam" id="PF00931"/>
    </source>
</evidence>
<feature type="chain" id="PRO_5029589020" description="NB-ARC domain-containing disease resistance protein" evidence="8">
    <location>
        <begin position="16"/>
        <end position="1009"/>
    </location>
</feature>
<dbReference type="InterPro" id="IPR001611">
    <property type="entry name" value="Leu-rich_rpt"/>
</dbReference>
<evidence type="ECO:0008006" key="14">
    <source>
        <dbReference type="Google" id="ProtNLM"/>
    </source>
</evidence>
<organism evidence="12 13">
    <name type="scientific">Actinidia rufa</name>
    <dbReference type="NCBI Taxonomy" id="165716"/>
    <lineage>
        <taxon>Eukaryota</taxon>
        <taxon>Viridiplantae</taxon>
        <taxon>Streptophyta</taxon>
        <taxon>Embryophyta</taxon>
        <taxon>Tracheophyta</taxon>
        <taxon>Spermatophyta</taxon>
        <taxon>Magnoliopsida</taxon>
        <taxon>eudicotyledons</taxon>
        <taxon>Gunneridae</taxon>
        <taxon>Pentapetalae</taxon>
        <taxon>asterids</taxon>
        <taxon>Ericales</taxon>
        <taxon>Actinidiaceae</taxon>
        <taxon>Actinidia</taxon>
    </lineage>
</organism>
<comment type="similarity">
    <text evidence="1">Belongs to the disease resistance NB-LRR family.</text>
</comment>
<keyword evidence="4" id="KW-0547">Nucleotide-binding</keyword>
<dbReference type="SUPFAM" id="SSF52058">
    <property type="entry name" value="L domain-like"/>
    <property type="match status" value="1"/>
</dbReference>
<dbReference type="SUPFAM" id="SSF52540">
    <property type="entry name" value="P-loop containing nucleoside triphosphate hydrolases"/>
    <property type="match status" value="1"/>
</dbReference>
<dbReference type="OrthoDB" id="1938824at2759"/>
<feature type="signal peptide" evidence="8">
    <location>
        <begin position="1"/>
        <end position="15"/>
    </location>
</feature>
<feature type="domain" description="Disease resistance protein At4g27190-like leucine-rich repeats" evidence="10">
    <location>
        <begin position="856"/>
        <end position="972"/>
    </location>
</feature>
<dbReference type="InterPro" id="IPR002182">
    <property type="entry name" value="NB-ARC"/>
</dbReference>
<dbReference type="FunFam" id="1.10.10.10:FF:000322">
    <property type="entry name" value="Probable disease resistance protein At1g63360"/>
    <property type="match status" value="1"/>
</dbReference>
<dbReference type="Pfam" id="PF13855">
    <property type="entry name" value="LRR_8"/>
    <property type="match status" value="1"/>
</dbReference>
<evidence type="ECO:0000256" key="7">
    <source>
        <dbReference type="SAM" id="Coils"/>
    </source>
</evidence>
<dbReference type="Gene3D" id="1.10.10.10">
    <property type="entry name" value="Winged helix-like DNA-binding domain superfamily/Winged helix DNA-binding domain"/>
    <property type="match status" value="1"/>
</dbReference>
<evidence type="ECO:0000256" key="1">
    <source>
        <dbReference type="ARBA" id="ARBA00008894"/>
    </source>
</evidence>
<evidence type="ECO:0000256" key="5">
    <source>
        <dbReference type="ARBA" id="ARBA00022821"/>
    </source>
</evidence>
<evidence type="ECO:0000313" key="12">
    <source>
        <dbReference type="EMBL" id="GFZ21519.1"/>
    </source>
</evidence>
<keyword evidence="7" id="KW-0175">Coiled coil</keyword>
<gene>
    <name evidence="12" type="ORF">Acr_29g0006810</name>
</gene>
<dbReference type="GO" id="GO:0005524">
    <property type="term" value="F:ATP binding"/>
    <property type="evidence" value="ECO:0007669"/>
    <property type="project" value="UniProtKB-KW"/>
</dbReference>
<dbReference type="InterPro" id="IPR057135">
    <property type="entry name" value="At4g27190-like_LRR"/>
</dbReference>
<dbReference type="Pfam" id="PF23559">
    <property type="entry name" value="WHD_DRP"/>
    <property type="match status" value="1"/>
</dbReference>
<dbReference type="InterPro" id="IPR027417">
    <property type="entry name" value="P-loop_NTPase"/>
</dbReference>
<dbReference type="FunFam" id="1.10.8.430:FF:000003">
    <property type="entry name" value="Probable disease resistance protein At5g66910"/>
    <property type="match status" value="1"/>
</dbReference>
<dbReference type="InterPro" id="IPR036388">
    <property type="entry name" value="WH-like_DNA-bd_sf"/>
</dbReference>
<keyword evidence="6" id="KW-0067">ATP-binding</keyword>
<proteinExistence type="inferred from homology"/>
<evidence type="ECO:0000256" key="4">
    <source>
        <dbReference type="ARBA" id="ARBA00022741"/>
    </source>
</evidence>